<evidence type="ECO:0000313" key="3">
    <source>
        <dbReference type="Proteomes" id="UP001273505"/>
    </source>
</evidence>
<evidence type="ECO:0000313" key="2">
    <source>
        <dbReference type="EMBL" id="MDX6848714.1"/>
    </source>
</evidence>
<name>A0ABU4RV10_9GAMM</name>
<dbReference type="Gene3D" id="1.10.10.10">
    <property type="entry name" value="Winged helix-like DNA-binding domain superfamily/Winged helix DNA-binding domain"/>
    <property type="match status" value="1"/>
</dbReference>
<gene>
    <name evidence="2" type="ORF">SCD92_05040</name>
</gene>
<reference evidence="2 3" key="1">
    <citation type="submission" date="2023-11" db="EMBL/GenBank/DDBJ databases">
        <title>Gilvimarinus fulvus sp. nov., isolated from the surface of Kelp.</title>
        <authorList>
            <person name="Sun Y.Y."/>
            <person name="Gong Y."/>
            <person name="Du Z.J."/>
        </authorList>
    </citation>
    <scope>NUCLEOTIDE SEQUENCE [LARGE SCALE GENOMIC DNA]</scope>
    <source>
        <strain evidence="2 3">SDUM040013</strain>
    </source>
</reference>
<dbReference type="InterPro" id="IPR036388">
    <property type="entry name" value="WH-like_DNA-bd_sf"/>
</dbReference>
<feature type="domain" description="HTH luxR-type" evidence="1">
    <location>
        <begin position="323"/>
        <end position="380"/>
    </location>
</feature>
<keyword evidence="3" id="KW-1185">Reference proteome</keyword>
<dbReference type="SUPFAM" id="SSF46894">
    <property type="entry name" value="C-terminal effector domain of the bipartite response regulators"/>
    <property type="match status" value="1"/>
</dbReference>
<accession>A0ABU4RV10</accession>
<proteinExistence type="predicted"/>
<dbReference type="InterPro" id="IPR016032">
    <property type="entry name" value="Sig_transdc_resp-reg_C-effctor"/>
</dbReference>
<dbReference type="InterPro" id="IPR000792">
    <property type="entry name" value="Tscrpt_reg_LuxR_C"/>
</dbReference>
<evidence type="ECO:0000259" key="1">
    <source>
        <dbReference type="SMART" id="SM00421"/>
    </source>
</evidence>
<sequence length="385" mass="42794">MTSQELSLPLDQPLANEDIFLLGLLVQANTHENGWHHFLEVCCEHFQLNSCHLYVSAATELSPTFQEYAGAKASEWELVEYIDKYFATDYTHQAILSGNPHTWYASNLMPDQEKIRNAPAYCDWAARNGIQDVSGTILFRIEGFSCAFVHNKNFGHPTYSENDMARFSALSPYIAQAMRTRFELSRVSEDGDFFKAAINKLKVPTALLSEFSELITMNNAMQAFARDNTSVRLVPGSHLGLDDSKAELAIRFAITQTIASSKNIDLPYETSLVELTLANGDSVFLSVDAISEGDAEDAFRGALVYVLSKANIVSITPERLKRLFSLSQAEAEVCAQFLHNVAPKEIAHSLNKSVHTVREQLDSVYKKVGVSNQMQLVSLLNSLPA</sequence>
<organism evidence="2 3">
    <name type="scientific">Gilvimarinus gilvus</name>
    <dbReference type="NCBI Taxonomy" id="3058038"/>
    <lineage>
        <taxon>Bacteria</taxon>
        <taxon>Pseudomonadati</taxon>
        <taxon>Pseudomonadota</taxon>
        <taxon>Gammaproteobacteria</taxon>
        <taxon>Cellvibrionales</taxon>
        <taxon>Cellvibrionaceae</taxon>
        <taxon>Gilvimarinus</taxon>
    </lineage>
</organism>
<dbReference type="Proteomes" id="UP001273505">
    <property type="component" value="Unassembled WGS sequence"/>
</dbReference>
<dbReference type="SMART" id="SM00421">
    <property type="entry name" value="HTH_LUXR"/>
    <property type="match status" value="1"/>
</dbReference>
<comment type="caution">
    <text evidence="2">The sequence shown here is derived from an EMBL/GenBank/DDBJ whole genome shotgun (WGS) entry which is preliminary data.</text>
</comment>
<dbReference type="EMBL" id="JAXAFO010000006">
    <property type="protein sequence ID" value="MDX6848714.1"/>
    <property type="molecule type" value="Genomic_DNA"/>
</dbReference>
<dbReference type="RefSeq" id="WP_302724083.1">
    <property type="nucleotide sequence ID" value="NZ_JAULRU010000731.1"/>
</dbReference>
<protein>
    <submittedName>
        <fullName evidence="2">Helix-turn-helix transcriptional regulator</fullName>
    </submittedName>
</protein>